<reference evidence="2 3" key="2">
    <citation type="journal article" date="2003" name="Nature">
        <title>The DNA sequence and analysis of human chromosome 14.</title>
        <authorList>
            <person name="Heilig R."/>
            <person name="Eckenberg R."/>
            <person name="Petit J.L."/>
            <person name="Fonknechten N."/>
            <person name="Da Silva C."/>
            <person name="Cattolico L."/>
            <person name="Levy M."/>
            <person name="Barbe V."/>
            <person name="de Berardinis V."/>
            <person name="Ureta-Vidal A."/>
            <person name="Pelletier E."/>
            <person name="Vico V."/>
            <person name="Anthouard V."/>
            <person name="Rowen L."/>
            <person name="Madan A."/>
            <person name="Qin S."/>
            <person name="Sun H."/>
            <person name="Du H."/>
            <person name="Pepin K."/>
            <person name="Artiguenave F."/>
            <person name="Robert C."/>
            <person name="Cruaud C."/>
            <person name="Bruls T."/>
            <person name="Jaillon O."/>
            <person name="Friedlander L."/>
            <person name="Samson G."/>
            <person name="Brottier P."/>
            <person name="Cure S."/>
            <person name="Segurens B."/>
            <person name="Aniere F."/>
            <person name="Samain S."/>
            <person name="Crespeau H."/>
            <person name="Abbasi N."/>
            <person name="Aiach N."/>
            <person name="Boscus D."/>
            <person name="Dickhoff R."/>
            <person name="Dors M."/>
            <person name="Dubois I."/>
            <person name="Friedman C."/>
            <person name="Gouyvenoux M."/>
            <person name="James R."/>
            <person name="Madan A."/>
            <person name="Mairey-Estrada B."/>
            <person name="Mangenot S."/>
            <person name="Martins N."/>
            <person name="Menard M."/>
            <person name="Oztas S."/>
            <person name="Ratcliffe A."/>
            <person name="Shaffer T."/>
            <person name="Trask B."/>
            <person name="Vacherie B."/>
            <person name="Bellemere C."/>
            <person name="Belser C."/>
            <person name="Besnard-Gonnet M."/>
            <person name="Bartol-Mavel D."/>
            <person name="Boutard M."/>
            <person name="Briez-Silla S."/>
            <person name="Combette S."/>
            <person name="Dufosse-Laurent V."/>
            <person name="Ferron C."/>
            <person name="Lechaplais C."/>
            <person name="Louesse C."/>
            <person name="Muselet D."/>
            <person name="Magdelenat G."/>
            <person name="Pateau E."/>
            <person name="Petit E."/>
            <person name="Sirvain-Trukniewicz P."/>
            <person name="Trybou A."/>
            <person name="Vega-Czarny N."/>
            <person name="Bataille E."/>
            <person name="Bluet E."/>
            <person name="Bordelais I."/>
            <person name="Dubois M."/>
            <person name="Dumont C."/>
            <person name="Guerin T."/>
            <person name="Haffray S."/>
            <person name="Hammadi R."/>
            <person name="Muanga J."/>
            <person name="Pellouin V."/>
            <person name="Robert D."/>
            <person name="Wunderle E."/>
            <person name="Gauguet G."/>
            <person name="Roy A."/>
            <person name="Sainte-Marthe L."/>
            <person name="Verdier J."/>
            <person name="Verdier-Discala C."/>
            <person name="Hillier L."/>
            <person name="Fulton L."/>
            <person name="McPherson J."/>
            <person name="Matsuda F."/>
            <person name="Wilson R."/>
            <person name="Scarpelli C."/>
            <person name="Gyapay G."/>
            <person name="Wincker P."/>
            <person name="Saurin W."/>
            <person name="Quetier F."/>
            <person name="Waterston R."/>
            <person name="Hood L."/>
            <person name="Weissenbach J."/>
        </authorList>
    </citation>
    <scope>NUCLEOTIDE SEQUENCE [LARGE SCALE GENOMIC DNA]</scope>
</reference>
<protein>
    <submittedName>
        <fullName evidence="2">Adenylate cyclase 4</fullName>
    </submittedName>
</protein>
<dbReference type="Proteomes" id="UP000005640">
    <property type="component" value="Chromosome 14"/>
</dbReference>
<evidence type="ECO:0000313" key="3">
    <source>
        <dbReference type="Proteomes" id="UP000005640"/>
    </source>
</evidence>
<proteinExistence type="predicted"/>
<evidence type="ECO:0000313" key="2">
    <source>
        <dbReference type="Ensembl" id="ENSP00000453893.1"/>
    </source>
</evidence>
<dbReference type="GeneTree" id="ENSGT00940000159445"/>
<keyword evidence="1" id="KW-0472">Membrane</keyword>
<dbReference type="Antibodypedia" id="3908">
    <property type="antibodies" value="234 antibodies from 26 providers"/>
</dbReference>
<dbReference type="HGNC" id="HGNC:235">
    <property type="gene designation" value="ADCY4"/>
</dbReference>
<dbReference type="Ensembl" id="ENST00000642306.1">
    <property type="protein sequence ID" value="ENSP00000495227.1"/>
    <property type="gene ID" value="ENSG00000284814.1"/>
</dbReference>
<sequence>MARLFSPRPPPSEDLFYETYYSLSQQYPLLLLLLGIVLCALAALLAVAWASGRELTSDPSFLTTVLCALGGFSLLLGLASREQRLQRWTRPLSGLVWVALLALGHAFLFTGGVVS</sequence>
<keyword evidence="3" id="KW-1185">Reference proteome</keyword>
<dbReference type="EMBL" id="AL096870">
    <property type="status" value="NOT_ANNOTATED_CDS"/>
    <property type="molecule type" value="Genomic_DNA"/>
</dbReference>
<dbReference type="VEuPathDB" id="HostDB:ENSG00000129467"/>
<feature type="transmembrane region" description="Helical" evidence="1">
    <location>
        <begin position="29"/>
        <end position="49"/>
    </location>
</feature>
<dbReference type="HOGENOM" id="CLU_2114402_0_0_1"/>
<dbReference type="ChiTaRS" id="ADCY4">
    <property type="organism name" value="human"/>
</dbReference>
<reference evidence="2" key="1">
    <citation type="journal article" date="2001" name="Nature">
        <title>Initial sequencing and analysis of the human genome.</title>
        <authorList>
            <consortium name="International Human Genome Sequencing Consortium"/>
            <person name="Lander E.S."/>
            <person name="Linton L.M."/>
            <person name="Birren B."/>
            <person name="Nusbaum C."/>
            <person name="Zody M.C."/>
            <person name="Baldwin J."/>
            <person name="Devon K."/>
            <person name="Dewar K."/>
            <person name="Doyle M."/>
            <person name="FitzHugh W."/>
            <person name="Funke R."/>
            <person name="Gage D."/>
            <person name="Harris K."/>
            <person name="Heaford A."/>
            <person name="Howland J."/>
            <person name="Kann L."/>
            <person name="Lehoczky J."/>
            <person name="LeVine R."/>
            <person name="McEwan P."/>
            <person name="McKernan K."/>
            <person name="Meldrim J."/>
            <person name="Mesirov J.P."/>
            <person name="Miranda C."/>
            <person name="Morris W."/>
            <person name="Naylor J."/>
            <person name="Raymond C."/>
            <person name="Rosetti M."/>
            <person name="Santos R."/>
            <person name="Sheridan A."/>
            <person name="Sougnez C."/>
            <person name="Stange-Thomann N."/>
            <person name="Stojanovic N."/>
            <person name="Subramanian A."/>
            <person name="Wyman D."/>
            <person name="Rogers J."/>
            <person name="Sulston J."/>
            <person name="Ainscough R."/>
            <person name="Beck S."/>
            <person name="Bentley D."/>
            <person name="Burton J."/>
            <person name="Clee C."/>
            <person name="Carter N."/>
            <person name="Coulson A."/>
            <person name="Deadman R."/>
            <person name="Deloukas P."/>
            <person name="Dunham A."/>
            <person name="Dunham I."/>
            <person name="Durbin R."/>
            <person name="French L."/>
            <person name="Grafham D."/>
            <person name="Gregory S."/>
            <person name="Hubbard T."/>
            <person name="Humphray S."/>
            <person name="Hunt A."/>
            <person name="Jones M."/>
            <person name="Lloyd C."/>
            <person name="McMurray A."/>
            <person name="Matthews L."/>
            <person name="Mercer S."/>
            <person name="Milne S."/>
            <person name="Mullikin J.C."/>
            <person name="Mungall A."/>
            <person name="Plumb R."/>
            <person name="Ross M."/>
            <person name="Shownkeen R."/>
            <person name="Sims S."/>
            <person name="Waterston R.H."/>
            <person name="Wilson R.K."/>
            <person name="Hillier L.W."/>
            <person name="McPherson J.D."/>
            <person name="Marra M.A."/>
            <person name="Mardis E.R."/>
            <person name="Fulton L.A."/>
            <person name="Chinwalla A.T."/>
            <person name="Pepin K.H."/>
            <person name="Gish W.R."/>
            <person name="Chissoe S.L."/>
            <person name="Wendl M.C."/>
            <person name="Delehaunty K.D."/>
            <person name="Miner T.L."/>
            <person name="Delehaunty A."/>
            <person name="Kramer J.B."/>
            <person name="Cook L.L."/>
            <person name="Fulton R.S."/>
            <person name="Johnson D.L."/>
            <person name="Minx P.J."/>
            <person name="Clifton S.W."/>
            <person name="Hawkins T."/>
            <person name="Branscomb E."/>
            <person name="Predki P."/>
            <person name="Richardson P."/>
            <person name="Wenning S."/>
            <person name="Slezak T."/>
            <person name="Doggett N."/>
            <person name="Cheng J.F."/>
            <person name="Olsen A."/>
            <person name="Lucas S."/>
            <person name="Elkin C."/>
            <person name="Uberbacher E."/>
            <person name="Frazier M."/>
            <person name="Gibbs R.A."/>
            <person name="Muzny D.M."/>
            <person name="Scherer S.E."/>
            <person name="Bouck J.B."/>
            <person name="Sodergren E.J."/>
            <person name="Worley K.C."/>
            <person name="Rives C.M."/>
            <person name="Gorrell J.H."/>
            <person name="Metzker M.L."/>
            <person name="Naylor S.L."/>
            <person name="Kucherlapati R.S."/>
            <person name="Nelson D.L."/>
            <person name="Weinstock G.M."/>
            <person name="Sakaki Y."/>
            <person name="Fujiyama A."/>
            <person name="Hattori M."/>
            <person name="Yada T."/>
            <person name="Toyoda A."/>
            <person name="Itoh T."/>
            <person name="Kawagoe C."/>
            <person name="Watanabe H."/>
            <person name="Totoki Y."/>
            <person name="Taylor T."/>
            <person name="Weissenbach J."/>
            <person name="Heilig R."/>
            <person name="Saurin W."/>
            <person name="Artiguenave F."/>
            <person name="Brottier P."/>
            <person name="Bruls T."/>
            <person name="Pelletier E."/>
            <person name="Robert C."/>
            <person name="Wincker P."/>
            <person name="Smith D.R."/>
            <person name="Doucette-Stamm L."/>
            <person name="Rubenfield M."/>
            <person name="Weinstock K."/>
            <person name="Lee H.M."/>
            <person name="Dubois J."/>
            <person name="Rosenthal A."/>
            <person name="Platzer M."/>
            <person name="Nyakatura G."/>
            <person name="Taudien S."/>
            <person name="Rump A."/>
            <person name="Yang H."/>
            <person name="Yu J."/>
            <person name="Wang J."/>
            <person name="Huang G."/>
            <person name="Gu J."/>
            <person name="Hood L."/>
            <person name="Rowen L."/>
            <person name="Madan A."/>
            <person name="Qin S."/>
            <person name="Davis R.W."/>
            <person name="Federspiel N.A."/>
            <person name="Abola A.P."/>
            <person name="Proctor M.J."/>
            <person name="Myers R.M."/>
            <person name="Schmutz J."/>
            <person name="Dickson M."/>
            <person name="Grimwood J."/>
            <person name="Cox D.R."/>
            <person name="Olson M.V."/>
            <person name="Kaul R."/>
            <person name="Raymond C."/>
            <person name="Shimizu N."/>
            <person name="Kawasaki K."/>
            <person name="Minoshima S."/>
            <person name="Evans G.A."/>
            <person name="Athanasiou M."/>
            <person name="Schultz R."/>
            <person name="Roe B.A."/>
            <person name="Chen F."/>
            <person name="Pan H."/>
            <person name="Ramser J."/>
            <person name="Lehrach H."/>
            <person name="Reinhardt R."/>
            <person name="McCombie W.R."/>
            <person name="de la Bastide M."/>
            <person name="Dedhia N."/>
            <person name="Blocker H."/>
            <person name="Hornischer K."/>
            <person name="Nordsiek G."/>
            <person name="Agarwala R."/>
            <person name="Aravind L."/>
            <person name="Bailey J.A."/>
            <person name="Bateman A."/>
            <person name="Batzoglou S."/>
            <person name="Birney E."/>
            <person name="Bork P."/>
            <person name="Brown D.G."/>
            <person name="Burge C.B."/>
            <person name="Cerutti L."/>
            <person name="Chen H.C."/>
            <person name="Church D."/>
            <person name="Clamp M."/>
            <person name="Copley R.R."/>
            <person name="Doerks T."/>
            <person name="Eddy S.R."/>
            <person name="Eichler E.E."/>
            <person name="Furey T.S."/>
            <person name="Galagan J."/>
            <person name="Gilbert J.G."/>
            <person name="Harmon C."/>
            <person name="Hayashizaki Y."/>
            <person name="Haussler D."/>
            <person name="Hermjakob H."/>
            <person name="Hokamp K."/>
            <person name="Jang W."/>
            <person name="Johnson L.S."/>
            <person name="Jones T.A."/>
            <person name="Kasif S."/>
            <person name="Kaspryzk A."/>
            <person name="Kennedy S."/>
            <person name="Kent W.J."/>
            <person name="Kitts P."/>
            <person name="Koonin E.V."/>
            <person name="Korf I."/>
            <person name="Kulp D."/>
            <person name="Lancet D."/>
            <person name="Lowe T.M."/>
            <person name="McLysaght A."/>
            <person name="Mikkelsen T."/>
            <person name="Moran J.V."/>
            <person name="Mulder N."/>
            <person name="Pollara V.J."/>
            <person name="Ponting C.P."/>
            <person name="Schuler G."/>
            <person name="Schultz J."/>
            <person name="Slater G."/>
            <person name="Smit A.F."/>
            <person name="Stupka E."/>
            <person name="Szustakowski J."/>
            <person name="Thierry-Mieg D."/>
            <person name="Thierry-Mieg J."/>
            <person name="Wagner L."/>
            <person name="Wallis J."/>
            <person name="Wheeler R."/>
            <person name="Williams A."/>
            <person name="Wolf Y.I."/>
            <person name="Wolfe K.H."/>
            <person name="Yang S.P."/>
            <person name="Yeh R.F."/>
            <person name="Collins F."/>
            <person name="Guyer M.S."/>
            <person name="Peterson J."/>
            <person name="Felsenfeld A."/>
            <person name="Wetterstrand K.A."/>
            <person name="Patrinos A."/>
            <person name="Morgan M.J."/>
            <person name="de Jong P."/>
            <person name="Catanese J.J."/>
            <person name="Osoegawa K."/>
            <person name="Shizuya H."/>
            <person name="Choi S."/>
            <person name="Chen Y.J."/>
        </authorList>
    </citation>
    <scope>NUCLEOTIDE SEQUENCE [LARGE SCALE GENOMIC DNA]</scope>
</reference>
<dbReference type="UCSC" id="uc059agg.1">
    <property type="organism name" value="human"/>
</dbReference>
<keyword evidence="1" id="KW-0812">Transmembrane</keyword>
<reference evidence="2" key="3">
    <citation type="journal article" date="2004" name="Nature">
        <title>Finishing the euchromatic sequence of the human genome.</title>
        <authorList>
            <consortium name="International Human Genome Sequencing Consortium"/>
        </authorList>
    </citation>
    <scope>NUCLEOTIDE SEQUENCE [LARGE SCALE GENOMIC DNA]</scope>
</reference>
<dbReference type="OrthoDB" id="10035433at2759"/>
<dbReference type="OMA" id="SKMVEFW"/>
<reference evidence="2" key="4">
    <citation type="submission" date="2025-05" db="UniProtKB">
        <authorList>
            <consortium name="Ensembl"/>
        </authorList>
    </citation>
    <scope>IDENTIFICATION</scope>
</reference>
<accession>H0YN72</accession>
<dbReference type="AlphaFoldDB" id="H0YN72"/>
<feature type="non-terminal residue" evidence="2">
    <location>
        <position position="115"/>
    </location>
</feature>
<name>H0YN72_HUMAN</name>
<keyword evidence="1" id="KW-1133">Transmembrane helix</keyword>
<organism evidence="2 3">
    <name type="scientific">Homo sapiens</name>
    <name type="common">Human</name>
    <dbReference type="NCBI Taxonomy" id="9606"/>
    <lineage>
        <taxon>Eukaryota</taxon>
        <taxon>Metazoa</taxon>
        <taxon>Chordata</taxon>
        <taxon>Craniata</taxon>
        <taxon>Vertebrata</taxon>
        <taxon>Euteleostomi</taxon>
        <taxon>Mammalia</taxon>
        <taxon>Eutheria</taxon>
        <taxon>Euarchontoglires</taxon>
        <taxon>Primates</taxon>
        <taxon>Haplorrhini</taxon>
        <taxon>Catarrhini</taxon>
        <taxon>Hominidae</taxon>
        <taxon>Homo</taxon>
    </lineage>
</organism>
<dbReference type="SMR" id="H0YN72"/>
<evidence type="ECO:0000256" key="1">
    <source>
        <dbReference type="SAM" id="Phobius"/>
    </source>
</evidence>
<dbReference type="Ensembl" id="ENST00000561138.1">
    <property type="protein sequence ID" value="ENSP00000453893.1"/>
    <property type="gene ID" value="ENSG00000129467.14"/>
</dbReference>
<feature type="transmembrane region" description="Helical" evidence="1">
    <location>
        <begin position="92"/>
        <end position="114"/>
    </location>
</feature>
<gene>
    <name evidence="2" type="primary">ADCY4</name>
</gene>
<dbReference type="Bgee" id="ENSG00000129467">
    <property type="expression patterns" value="Expressed in apex of heart and 93 other cell types or tissues"/>
</dbReference>
<feature type="transmembrane region" description="Helical" evidence="1">
    <location>
        <begin position="61"/>
        <end position="80"/>
    </location>
</feature>
<dbReference type="ExpressionAtlas" id="H0YN72">
    <property type="expression patterns" value="baseline and differential"/>
</dbReference>
<dbReference type="OpenTargets" id="ENSG00000129467"/>